<dbReference type="PANTHER" id="PTHR46601">
    <property type="entry name" value="ULP_PROTEASE DOMAIN-CONTAINING PROTEIN"/>
    <property type="match status" value="1"/>
</dbReference>
<proteinExistence type="predicted"/>
<dbReference type="Proteomes" id="UP001152759">
    <property type="component" value="Chromosome 8"/>
</dbReference>
<gene>
    <name evidence="1" type="ORF">BEMITA_LOCUS12906</name>
</gene>
<name>A0A9P0ANZ7_BEMTA</name>
<protein>
    <submittedName>
        <fullName evidence="1">Uncharacterized protein</fullName>
    </submittedName>
</protein>
<evidence type="ECO:0000313" key="2">
    <source>
        <dbReference type="Proteomes" id="UP001152759"/>
    </source>
</evidence>
<dbReference type="AlphaFoldDB" id="A0A9P0ANZ7"/>
<accession>A0A9P0ANZ7</accession>
<evidence type="ECO:0000313" key="1">
    <source>
        <dbReference type="EMBL" id="CAH0394631.1"/>
    </source>
</evidence>
<keyword evidence="2" id="KW-1185">Reference proteome</keyword>
<sequence>MKAGRQAMYRKLKKAQNTILKQCKQIKSLQRQILRWNSKTKLKANHSPPRDKINQILQGNKVADSVKKKLIFNETICDTLIEKIKSMSAKEKQVVDKLLYSEKFQQSNLCNVENNLVNSKMLLGTGIFEKPLLEYERETRSDKISAKCKGIIEKFFLDDVLSKVCPGKKDIVKHEGKIEQKRRLLYPVNYCYARFCERFDSFKIGYVKFLECKPWWVAPQKVKDRDTCARLPCENFKFLVERLHNLRLLKSSVPLTVCKIKGLEININEENESMTCEFFQWEKVLKERVIRGKTKEFQKMEKVKRTCCVKELLGEFFRPKNVYVEHMDIVFHQLGQLKKKREKGVVDELNIQVDFAENYESKYTSEVQTMHFGANKAQMSIHTGVAYNNGLHSSFATISDNTDHKAHTVWAHLLPILLWLAEQYPNVNTIIFFSDGPTSQYKNRFNIFLCYNVVKPIFNHLKFVSWNWSASGHGKGPQDGVGAVIKRNADSAVCEGLDIDDIVSAESLVRANSSSSLKVDLVDLKAMDFMQTKVLGKIPAIPRIQTTYQITWAVGEDKLYLRRLSCFTCPFNQVCEHFPLGVGFLNYPPVWESHLEAPLRLIIKRVL</sequence>
<dbReference type="EMBL" id="OU963869">
    <property type="protein sequence ID" value="CAH0394631.1"/>
    <property type="molecule type" value="Genomic_DNA"/>
</dbReference>
<organism evidence="1 2">
    <name type="scientific">Bemisia tabaci</name>
    <name type="common">Sweetpotato whitefly</name>
    <name type="synonym">Aleurodes tabaci</name>
    <dbReference type="NCBI Taxonomy" id="7038"/>
    <lineage>
        <taxon>Eukaryota</taxon>
        <taxon>Metazoa</taxon>
        <taxon>Ecdysozoa</taxon>
        <taxon>Arthropoda</taxon>
        <taxon>Hexapoda</taxon>
        <taxon>Insecta</taxon>
        <taxon>Pterygota</taxon>
        <taxon>Neoptera</taxon>
        <taxon>Paraneoptera</taxon>
        <taxon>Hemiptera</taxon>
        <taxon>Sternorrhyncha</taxon>
        <taxon>Aleyrodoidea</taxon>
        <taxon>Aleyrodidae</taxon>
        <taxon>Aleyrodinae</taxon>
        <taxon>Bemisia</taxon>
    </lineage>
</organism>
<reference evidence="1" key="1">
    <citation type="submission" date="2021-12" db="EMBL/GenBank/DDBJ databases">
        <authorList>
            <person name="King R."/>
        </authorList>
    </citation>
    <scope>NUCLEOTIDE SEQUENCE</scope>
</reference>
<dbReference type="PANTHER" id="PTHR46601:SF2">
    <property type="entry name" value="UBIQUITIN-LIKE PROTEASE FAMILY PROFILE DOMAIN-CONTAINING PROTEIN"/>
    <property type="match status" value="1"/>
</dbReference>